<dbReference type="eggNOG" id="KOG1603">
    <property type="taxonomic scope" value="Eukaryota"/>
</dbReference>
<dbReference type="CDD" id="cd00371">
    <property type="entry name" value="HMA"/>
    <property type="match status" value="1"/>
</dbReference>
<dbReference type="PROSITE" id="PS50846">
    <property type="entry name" value="HMA_2"/>
    <property type="match status" value="1"/>
</dbReference>
<sequence>MTKDEDFKLLKIQTCVLKVNIHCDGCKQKVKKLLQRIEGVYTVNIDAEQQKVTVSGSVDSATLIKKLVKSGKHAELWSAKSNQNQKQQQQQSHGAKDNKTNNDQKQGLIKGLQAFKNQQKFPTFGPEYDEFDCSDEDEDEDEDELRFIRDKIGHLGLLRQQANQGNNAKKGDGGVPVNNNGKLNNGGNGNAGKKAGGGGGGGNPTQNMGMKAATGIDQKNMGATKMNNVPLGGGNATAGKANDINTMLNLSGFHGQGAGIGGLGGNGLGIQAQANNGLQGSSSGFPGVGGGFATGGQHLSPMMMANMQGYQQFQNPSSVMNMNMQNRHNINNMMMNESRYMQPQMMYHRSPIIPPNTGYYYNYDYSHAPHPGFYPENRGDHSAAYTFNDEYANSCAVM</sequence>
<evidence type="ECO:0000256" key="2">
    <source>
        <dbReference type="ARBA" id="ARBA00022723"/>
    </source>
</evidence>
<name>A0A1U7YWL6_NELNU</name>
<dbReference type="STRING" id="4432.A0A1U7YWL6"/>
<evidence type="ECO:0000313" key="7">
    <source>
        <dbReference type="Proteomes" id="UP000189703"/>
    </source>
</evidence>
<evidence type="ECO:0000256" key="4">
    <source>
        <dbReference type="ARBA" id="ARBA00024045"/>
    </source>
</evidence>
<protein>
    <submittedName>
        <fullName evidence="8">N66 matrix protein-like</fullName>
    </submittedName>
</protein>
<evidence type="ECO:0000259" key="6">
    <source>
        <dbReference type="PROSITE" id="PS50846"/>
    </source>
</evidence>
<evidence type="ECO:0000256" key="3">
    <source>
        <dbReference type="ARBA" id="ARBA00023289"/>
    </source>
</evidence>
<dbReference type="GeneID" id="104587783"/>
<keyword evidence="3" id="KW-0449">Lipoprotein</keyword>
<dbReference type="PANTHER" id="PTHR45868">
    <property type="entry name" value="HEAVY METAL-ASSOCIATED ISOPRENYLATED PLANT PROTEIN 33-RELATED"/>
    <property type="match status" value="1"/>
</dbReference>
<dbReference type="InterPro" id="IPR036163">
    <property type="entry name" value="HMA_dom_sf"/>
</dbReference>
<dbReference type="KEGG" id="nnu:104587783"/>
<feature type="domain" description="HMA" evidence="6">
    <location>
        <begin position="12"/>
        <end position="75"/>
    </location>
</feature>
<evidence type="ECO:0000313" key="8">
    <source>
        <dbReference type="RefSeq" id="XP_010243808.1"/>
    </source>
</evidence>
<dbReference type="PANTHER" id="PTHR45868:SF19">
    <property type="entry name" value="HEAVY METAL-ASSOCIATED ISOPRENYLATED PLANT PROTEIN 37"/>
    <property type="match status" value="1"/>
</dbReference>
<keyword evidence="1" id="KW-0488">Methylation</keyword>
<proteinExistence type="inferred from homology"/>
<feature type="compositionally biased region" description="Gly residues" evidence="5">
    <location>
        <begin position="184"/>
        <end position="203"/>
    </location>
</feature>
<dbReference type="SUPFAM" id="SSF55008">
    <property type="entry name" value="HMA, heavy metal-associated domain"/>
    <property type="match status" value="1"/>
</dbReference>
<dbReference type="FunCoup" id="A0A1U7YWL6">
    <property type="interactions" value="130"/>
</dbReference>
<dbReference type="Proteomes" id="UP000189703">
    <property type="component" value="Unplaced"/>
</dbReference>
<evidence type="ECO:0000256" key="5">
    <source>
        <dbReference type="SAM" id="MobiDB-lite"/>
    </source>
</evidence>
<dbReference type="OrthoDB" id="689350at2759"/>
<dbReference type="InterPro" id="IPR006121">
    <property type="entry name" value="HMA_dom"/>
</dbReference>
<feature type="region of interest" description="Disordered" evidence="5">
    <location>
        <begin position="79"/>
        <end position="103"/>
    </location>
</feature>
<comment type="similarity">
    <text evidence="4">Belongs to the HIPP family.</text>
</comment>
<gene>
    <name evidence="8" type="primary">LOC104587783</name>
</gene>
<evidence type="ECO:0000256" key="1">
    <source>
        <dbReference type="ARBA" id="ARBA00022481"/>
    </source>
</evidence>
<organism evidence="7 8">
    <name type="scientific">Nelumbo nucifera</name>
    <name type="common">Sacred lotus</name>
    <dbReference type="NCBI Taxonomy" id="4432"/>
    <lineage>
        <taxon>Eukaryota</taxon>
        <taxon>Viridiplantae</taxon>
        <taxon>Streptophyta</taxon>
        <taxon>Embryophyta</taxon>
        <taxon>Tracheophyta</taxon>
        <taxon>Spermatophyta</taxon>
        <taxon>Magnoliopsida</taxon>
        <taxon>Proteales</taxon>
        <taxon>Nelumbonaceae</taxon>
        <taxon>Nelumbo</taxon>
    </lineage>
</organism>
<dbReference type="RefSeq" id="XP_010243808.1">
    <property type="nucleotide sequence ID" value="XM_010245506.2"/>
</dbReference>
<dbReference type="AlphaFoldDB" id="A0A1U7YWL6"/>
<feature type="compositionally biased region" description="Low complexity" evidence="5">
    <location>
        <begin position="80"/>
        <end position="92"/>
    </location>
</feature>
<keyword evidence="3" id="KW-0636">Prenylation</keyword>
<dbReference type="Gene3D" id="3.30.70.100">
    <property type="match status" value="1"/>
</dbReference>
<feature type="region of interest" description="Disordered" evidence="5">
    <location>
        <begin position="164"/>
        <end position="210"/>
    </location>
</feature>
<dbReference type="GO" id="GO:0046872">
    <property type="term" value="F:metal ion binding"/>
    <property type="evidence" value="ECO:0007669"/>
    <property type="project" value="UniProtKB-KW"/>
</dbReference>
<reference evidence="8" key="1">
    <citation type="submission" date="2025-08" db="UniProtKB">
        <authorList>
            <consortium name="RefSeq"/>
        </authorList>
    </citation>
    <scope>IDENTIFICATION</scope>
</reference>
<dbReference type="OMA" id="AHMFNDE"/>
<keyword evidence="2" id="KW-0479">Metal-binding</keyword>
<dbReference type="FunFam" id="3.30.70.100:FF:000008">
    <property type="entry name" value="Copper transport protein ATOX1"/>
    <property type="match status" value="1"/>
</dbReference>
<keyword evidence="7" id="KW-1185">Reference proteome</keyword>
<accession>A0A1U7YWL6</accession>
<dbReference type="InParanoid" id="A0A1U7YWL6"/>
<dbReference type="Pfam" id="PF00403">
    <property type="entry name" value="HMA"/>
    <property type="match status" value="1"/>
</dbReference>